<reference evidence="3 4" key="4">
    <citation type="journal article" date="2020" name="Sci. Rep.">
        <title>beta-carboline chemical signals induce reveromycin production through a LuxR family regulator in Streptomyces sp. SN-593.</title>
        <authorList>
            <person name="Panthee S."/>
            <person name="Kito N."/>
            <person name="Hayashi T."/>
            <person name="Shimizu T."/>
            <person name="Ishikawa J."/>
            <person name="Hamamoto H."/>
            <person name="Osada H."/>
            <person name="Takahashi S."/>
        </authorList>
    </citation>
    <scope>NUCLEOTIDE SEQUENCE [LARGE SCALE GENOMIC DNA]</scope>
    <source>
        <strain evidence="3 4">SN-593</strain>
    </source>
</reference>
<feature type="compositionally biased region" description="Low complexity" evidence="1">
    <location>
        <begin position="226"/>
        <end position="266"/>
    </location>
</feature>
<protein>
    <recommendedName>
        <fullName evidence="5">Lipoprotein</fullName>
    </recommendedName>
</protein>
<reference evidence="3 4" key="2">
    <citation type="journal article" date="2011" name="J. Antibiot.">
        <title>Furaquinocins I and J: novel polyketide isoprenoid hybrid compounds from Streptomyces reveromyceticus SN-593.</title>
        <authorList>
            <person name="Panthee S."/>
            <person name="Takahashi S."/>
            <person name="Takagi H."/>
            <person name="Nogawa T."/>
            <person name="Oowada E."/>
            <person name="Uramoto M."/>
            <person name="Osada H."/>
        </authorList>
    </citation>
    <scope>NUCLEOTIDE SEQUENCE [LARGE SCALE GENOMIC DNA]</scope>
    <source>
        <strain evidence="3 4">SN-593</strain>
    </source>
</reference>
<dbReference type="RefSeq" id="WP_202235349.1">
    <property type="nucleotide sequence ID" value="NZ_AP018365.1"/>
</dbReference>
<dbReference type="PROSITE" id="PS51257">
    <property type="entry name" value="PROKAR_LIPOPROTEIN"/>
    <property type="match status" value="1"/>
</dbReference>
<evidence type="ECO:0000256" key="2">
    <source>
        <dbReference type="SAM" id="SignalP"/>
    </source>
</evidence>
<dbReference type="EMBL" id="AP018365">
    <property type="protein sequence ID" value="BBA99339.1"/>
    <property type="molecule type" value="Genomic_DNA"/>
</dbReference>
<feature type="signal peptide" evidence="2">
    <location>
        <begin position="1"/>
        <end position="19"/>
    </location>
</feature>
<keyword evidence="4" id="KW-1185">Reference proteome</keyword>
<feature type="region of interest" description="Disordered" evidence="1">
    <location>
        <begin position="67"/>
        <end position="104"/>
    </location>
</feature>
<evidence type="ECO:0000256" key="1">
    <source>
        <dbReference type="SAM" id="MobiDB-lite"/>
    </source>
</evidence>
<dbReference type="Proteomes" id="UP000595703">
    <property type="component" value="Chromosome"/>
</dbReference>
<evidence type="ECO:0000313" key="3">
    <source>
        <dbReference type="EMBL" id="BBA99339.1"/>
    </source>
</evidence>
<feature type="chain" id="PRO_5039080312" description="Lipoprotein" evidence="2">
    <location>
        <begin position="20"/>
        <end position="273"/>
    </location>
</feature>
<sequence length="273" mass="27077">MRRVALTTAAGALACVAAAGCGTTVTGARQEGPAPTATVKAPDTGAPALAADPAALAGMVRRDTSVSADVREDLEPCTSGGSGDGSDTTGATYPLDTDSGDLTSGDGPDLVVNVTTCGDGLGIAAYVYRRTGTKYRCVFADERSPVYGSVINGRLQVVHEVYRTDDAVAYPTGEETVAYAWRGTHFLEVSRSYFDFGATTPTPSPEPTSTDPAPLPHSELLDPELPSAAAPAPAASPSSSAPGASPSSSAPSAAPASGAGAATTPAGGTGGGR</sequence>
<reference evidence="3 4" key="3">
    <citation type="journal article" date="2011" name="Nat. Chem. Biol.">
        <title>Reveromycin A biosynthesis uses RevG and RevJ for stereospecific spiroacetal formation.</title>
        <authorList>
            <person name="Takahashi S."/>
            <person name="Toyoda A."/>
            <person name="Sekiyama Y."/>
            <person name="Takagi H."/>
            <person name="Nogawa T."/>
            <person name="Uramoto M."/>
            <person name="Suzuki R."/>
            <person name="Koshino H."/>
            <person name="Kumano T."/>
            <person name="Panthee S."/>
            <person name="Dairi T."/>
            <person name="Ishikawa J."/>
            <person name="Ikeda H."/>
            <person name="Sakaki Y."/>
            <person name="Osada H."/>
        </authorList>
    </citation>
    <scope>NUCLEOTIDE SEQUENCE [LARGE SCALE GENOMIC DNA]</scope>
    <source>
        <strain evidence="3 4">SN-593</strain>
    </source>
</reference>
<organism evidence="3 4">
    <name type="scientific">Actinacidiphila reveromycinica</name>
    <dbReference type="NCBI Taxonomy" id="659352"/>
    <lineage>
        <taxon>Bacteria</taxon>
        <taxon>Bacillati</taxon>
        <taxon>Actinomycetota</taxon>
        <taxon>Actinomycetes</taxon>
        <taxon>Kitasatosporales</taxon>
        <taxon>Streptomycetaceae</taxon>
        <taxon>Actinacidiphila</taxon>
    </lineage>
</organism>
<gene>
    <name evidence="3" type="ORF">RVR_5913</name>
</gene>
<dbReference type="KEGG" id="arev:RVR_5913"/>
<keyword evidence="2" id="KW-0732">Signal</keyword>
<reference evidence="3 4" key="1">
    <citation type="journal article" date="2010" name="J. Bacteriol.">
        <title>Biochemical characterization of a novel indole prenyltransferase from Streptomyces sp. SN-593.</title>
        <authorList>
            <person name="Takahashi S."/>
            <person name="Takagi H."/>
            <person name="Toyoda A."/>
            <person name="Uramoto M."/>
            <person name="Nogawa T."/>
            <person name="Ueki M."/>
            <person name="Sakaki Y."/>
            <person name="Osada H."/>
        </authorList>
    </citation>
    <scope>NUCLEOTIDE SEQUENCE [LARGE SCALE GENOMIC DNA]</scope>
    <source>
        <strain evidence="3 4">SN-593</strain>
    </source>
</reference>
<evidence type="ECO:0000313" key="4">
    <source>
        <dbReference type="Proteomes" id="UP000595703"/>
    </source>
</evidence>
<feature type="region of interest" description="Disordered" evidence="1">
    <location>
        <begin position="197"/>
        <end position="273"/>
    </location>
</feature>
<dbReference type="AlphaFoldDB" id="A0A7U3VQ47"/>
<proteinExistence type="predicted"/>
<accession>A0A7U3VQ47</accession>
<evidence type="ECO:0008006" key="5">
    <source>
        <dbReference type="Google" id="ProtNLM"/>
    </source>
</evidence>
<feature type="compositionally biased region" description="Low complexity" evidence="1">
    <location>
        <begin position="85"/>
        <end position="104"/>
    </location>
</feature>
<name>A0A7U3VQ47_9ACTN</name>